<dbReference type="GO" id="GO:0016491">
    <property type="term" value="F:oxidoreductase activity"/>
    <property type="evidence" value="ECO:0007669"/>
    <property type="project" value="UniProtKB-KW"/>
</dbReference>
<comment type="caution">
    <text evidence="2">The sequence shown here is derived from an EMBL/GenBank/DDBJ whole genome shotgun (WGS) entry which is preliminary data.</text>
</comment>
<dbReference type="InterPro" id="IPR036291">
    <property type="entry name" value="NAD(P)-bd_dom_sf"/>
</dbReference>
<dbReference type="PANTHER" id="PTHR12126">
    <property type="entry name" value="NADH-UBIQUINONE OXIDOREDUCTASE 39 KDA SUBUNIT-RELATED"/>
    <property type="match status" value="1"/>
</dbReference>
<dbReference type="Proteomes" id="UP000588017">
    <property type="component" value="Unassembled WGS sequence"/>
</dbReference>
<reference evidence="2 3" key="1">
    <citation type="submission" date="2020-08" db="EMBL/GenBank/DDBJ databases">
        <title>Genomic Encyclopedia of Type Strains, Phase IV (KMG-IV): sequencing the most valuable type-strain genomes for metagenomic binning, comparative biology and taxonomic classification.</title>
        <authorList>
            <person name="Goeker M."/>
        </authorList>
    </citation>
    <scope>NUCLEOTIDE SEQUENCE [LARGE SCALE GENOMIC DNA]</scope>
    <source>
        <strain evidence="2 3">DSM 101465</strain>
    </source>
</reference>
<gene>
    <name evidence="2" type="ORF">HNQ73_000971</name>
</gene>
<dbReference type="Pfam" id="PF01370">
    <property type="entry name" value="Epimerase"/>
    <property type="match status" value="1"/>
</dbReference>
<dbReference type="Gene3D" id="3.40.50.720">
    <property type="entry name" value="NAD(P)-binding Rossmann-like Domain"/>
    <property type="match status" value="1"/>
</dbReference>
<evidence type="ECO:0000313" key="3">
    <source>
        <dbReference type="Proteomes" id="UP000588017"/>
    </source>
</evidence>
<sequence>MAAQALDPLSKLVTVFGGSGFLGRHVVRALAKRGYRIRVAVRRPDLAGHLQPLGRVGQIHAVQANLRFKNSVEAAVAGSDAVVNLVGIMQQTGRQRFDAVQAFGARVVAQAAAGIGAPLVHVSALGADAASASLYARTKAAGEEAVLAAVPDAVVFRPSVLFGPEDAFFNRFAVLARMLPVIPLAGADTRFQPVFVGDVAEAIARAVDGTVAGGRIYELGGPHVRTLREIIDYILKITGRRRLVLPLPFGIARLQASVLETLDKLTLGLMPDELVLTRDQVSLLASDNVVSEAAIAEGRTLQGLGIQPEAIEAIAPGYLWRFRERGQFQQPHLA</sequence>
<dbReference type="AlphaFoldDB" id="A0A841KD18"/>
<dbReference type="FunFam" id="3.40.50.720:FF:000702">
    <property type="entry name" value="NADH dehydrogenase (Ubiquinone)"/>
    <property type="match status" value="1"/>
</dbReference>
<dbReference type="InterPro" id="IPR001509">
    <property type="entry name" value="Epimerase_deHydtase"/>
</dbReference>
<proteinExistence type="predicted"/>
<accession>A0A841KD18</accession>
<dbReference type="SUPFAM" id="SSF51735">
    <property type="entry name" value="NAD(P)-binding Rossmann-fold domains"/>
    <property type="match status" value="1"/>
</dbReference>
<dbReference type="EMBL" id="JACHEH010000002">
    <property type="protein sequence ID" value="MBB6167353.1"/>
    <property type="molecule type" value="Genomic_DNA"/>
</dbReference>
<protein>
    <submittedName>
        <fullName evidence="2">NADH dehydrogenase</fullName>
        <ecNumber evidence="2">1.6.99.3</ecNumber>
    </submittedName>
</protein>
<dbReference type="EC" id="1.6.99.3" evidence="2"/>
<keyword evidence="2" id="KW-0560">Oxidoreductase</keyword>
<organism evidence="2 3">
    <name type="scientific">Chelatococcus composti</name>
    <dbReference type="NCBI Taxonomy" id="1743235"/>
    <lineage>
        <taxon>Bacteria</taxon>
        <taxon>Pseudomonadati</taxon>
        <taxon>Pseudomonadota</taxon>
        <taxon>Alphaproteobacteria</taxon>
        <taxon>Hyphomicrobiales</taxon>
        <taxon>Chelatococcaceae</taxon>
        <taxon>Chelatococcus</taxon>
    </lineage>
</organism>
<dbReference type="GO" id="GO:0044877">
    <property type="term" value="F:protein-containing complex binding"/>
    <property type="evidence" value="ECO:0007669"/>
    <property type="project" value="TreeGrafter"/>
</dbReference>
<evidence type="ECO:0000313" key="2">
    <source>
        <dbReference type="EMBL" id="MBB6167353.1"/>
    </source>
</evidence>
<evidence type="ECO:0000259" key="1">
    <source>
        <dbReference type="Pfam" id="PF01370"/>
    </source>
</evidence>
<keyword evidence="3" id="KW-1185">Reference proteome</keyword>
<dbReference type="PANTHER" id="PTHR12126:SF11">
    <property type="entry name" value="NADH DEHYDROGENASE [UBIQUINONE] 1 ALPHA SUBCOMPLEX SUBUNIT 9, MITOCHONDRIAL"/>
    <property type="match status" value="1"/>
</dbReference>
<feature type="domain" description="NAD-dependent epimerase/dehydratase" evidence="1">
    <location>
        <begin position="13"/>
        <end position="220"/>
    </location>
</feature>
<dbReference type="InterPro" id="IPR051207">
    <property type="entry name" value="ComplexI_NDUFA9_subunit"/>
</dbReference>
<dbReference type="RefSeq" id="WP_183332805.1">
    <property type="nucleotide sequence ID" value="NZ_BMHX01000002.1"/>
</dbReference>
<name>A0A841KD18_9HYPH</name>
<dbReference type="CDD" id="cd05271">
    <property type="entry name" value="NDUFA9_like_SDR_a"/>
    <property type="match status" value="1"/>
</dbReference>